<reference evidence="3 4" key="1">
    <citation type="submission" date="2019-09" db="EMBL/GenBank/DDBJ databases">
        <title>Genome sequencing of strain KACC 21233.</title>
        <authorList>
            <person name="Heo J."/>
            <person name="Kim S.-J."/>
            <person name="Kim J.-S."/>
            <person name="Hong S.-B."/>
            <person name="Kwon S.-W."/>
        </authorList>
    </citation>
    <scope>NUCLEOTIDE SEQUENCE [LARGE SCALE GENOMIC DNA]</scope>
    <source>
        <strain evidence="3 4">KACC 21233</strain>
        <plasmid evidence="3 4">unnamed1</plasmid>
    </source>
</reference>
<organism evidence="3 4">
    <name type="scientific">Acetobacter vaccinii</name>
    <dbReference type="NCBI Taxonomy" id="2592655"/>
    <lineage>
        <taxon>Bacteria</taxon>
        <taxon>Pseudomonadati</taxon>
        <taxon>Pseudomonadota</taxon>
        <taxon>Alphaproteobacteria</taxon>
        <taxon>Acetobacterales</taxon>
        <taxon>Acetobacteraceae</taxon>
        <taxon>Acetobacter</taxon>
    </lineage>
</organism>
<dbReference type="PANTHER" id="PTHR34580:SF1">
    <property type="entry name" value="PROTEIN PAFC"/>
    <property type="match status" value="1"/>
</dbReference>
<dbReference type="EMBL" id="CP043507">
    <property type="protein sequence ID" value="QEO18813.1"/>
    <property type="molecule type" value="Genomic_DNA"/>
</dbReference>
<dbReference type="InterPro" id="IPR057727">
    <property type="entry name" value="WCX_dom"/>
</dbReference>
<evidence type="ECO:0000259" key="2">
    <source>
        <dbReference type="Pfam" id="PF25583"/>
    </source>
</evidence>
<dbReference type="InterPro" id="IPR026881">
    <property type="entry name" value="WYL_dom"/>
</dbReference>
<dbReference type="InterPro" id="IPR051534">
    <property type="entry name" value="CBASS_pafABC_assoc_protein"/>
</dbReference>
<dbReference type="Pfam" id="PF13280">
    <property type="entry name" value="WYL"/>
    <property type="match status" value="1"/>
</dbReference>
<dbReference type="Pfam" id="PF25583">
    <property type="entry name" value="WCX"/>
    <property type="match status" value="1"/>
</dbReference>
<keyword evidence="3" id="KW-0614">Plasmid</keyword>
<keyword evidence="4" id="KW-1185">Reference proteome</keyword>
<sequence length="325" mass="35956">MRFEKVGVVINLARLLAASAEGMTLDEIALALDVSRRTAERLKAIVEDVFPQLESRPDGHRLRFRITGGINGFFHSPTSDELAELHAASLALQTAGCAERADLLVSLATKIKGALRGTEQRRLAPDIEALTTAIGYIPQVGPQPRVDRDTFECIRTALKGGNMLSFLYGENKTWRRKVSPWGILYGHAYYLVGPVAGKRKPVLWRFDKIIDIQIAGRASLPPAGWSVEAFVSQAFGVFQEKPERIIMRFNAGVAQDAGRFLFHPAQKLKKQADGSLVVEFESGGAVEIAHHVFTWGTSVEIIEPASLKKRLCDMLTDALKHHQKY</sequence>
<protein>
    <submittedName>
        <fullName evidence="3">WYL domain-containing protein</fullName>
    </submittedName>
</protein>
<geneLocation type="plasmid" evidence="3">
    <name>unnamed1</name>
</geneLocation>
<feature type="domain" description="WYL" evidence="1">
    <location>
        <begin position="150"/>
        <end position="213"/>
    </location>
</feature>
<dbReference type="PANTHER" id="PTHR34580">
    <property type="match status" value="1"/>
</dbReference>
<proteinExistence type="predicted"/>
<dbReference type="AlphaFoldDB" id="A0A5C1YSM1"/>
<gene>
    <name evidence="3" type="ORF">FLP30_13110</name>
</gene>
<dbReference type="OrthoDB" id="7626446at2"/>
<evidence type="ECO:0000313" key="4">
    <source>
        <dbReference type="Proteomes" id="UP000324536"/>
    </source>
</evidence>
<dbReference type="PROSITE" id="PS52050">
    <property type="entry name" value="WYL"/>
    <property type="match status" value="1"/>
</dbReference>
<accession>A0A5C1YSM1</accession>
<dbReference type="KEGG" id="acek:FLP30_13110"/>
<evidence type="ECO:0000313" key="3">
    <source>
        <dbReference type="EMBL" id="QEO18813.1"/>
    </source>
</evidence>
<name>A0A5C1YSM1_9PROT</name>
<dbReference type="Proteomes" id="UP000324536">
    <property type="component" value="Plasmid unnamed1"/>
</dbReference>
<evidence type="ECO:0000259" key="1">
    <source>
        <dbReference type="Pfam" id="PF13280"/>
    </source>
</evidence>
<dbReference type="RefSeq" id="WP_149280469.1">
    <property type="nucleotide sequence ID" value="NZ_CP043507.1"/>
</dbReference>
<feature type="domain" description="WCX" evidence="2">
    <location>
        <begin position="242"/>
        <end position="319"/>
    </location>
</feature>